<accession>A0AAU9D439</accession>
<dbReference type="SUPFAM" id="SSF74650">
    <property type="entry name" value="Galactose mutarotase-like"/>
    <property type="match status" value="1"/>
</dbReference>
<feature type="domain" description="Glycoside hydrolase family 65 C-terminal" evidence="2">
    <location>
        <begin position="636"/>
        <end position="693"/>
    </location>
</feature>
<evidence type="ECO:0000313" key="4">
    <source>
        <dbReference type="EMBL" id="BDR59616.1"/>
    </source>
</evidence>
<dbReference type="InterPro" id="IPR008928">
    <property type="entry name" value="6-hairpin_glycosidase_sf"/>
</dbReference>
<evidence type="ECO:0000313" key="5">
    <source>
        <dbReference type="Proteomes" id="UP001321861"/>
    </source>
</evidence>
<evidence type="ECO:0000259" key="2">
    <source>
        <dbReference type="Pfam" id="PF03633"/>
    </source>
</evidence>
<sequence>MSNLFEVDPWHLITNKWDETGDYQKALTLTNSVMELDGSFEEQPTFVKLQNIWNSRAADTACGYEGYQPGFLDLKKIEIYLNDQPINWQEDEISDFIIDLDLHQGLLTRSFVVTRSNLKVRLQFERFLSVAMPDLLTERVKLENLGSRPSEVEIHASLDSYQNEATVDPEWEILSTTTERSMGSMLMIMRANQFGTPRFMAGAEAHHLTSLRAVVNPEYSNYRAENWFRGTLQPAESTFFEKRVVVATSLKYSSDHEISAQLAARSNEMDNFAFEDLLAINADAWAKKYEKTDLVITGNDQLQQIVRADNYRFLANLAVLTPQSWLNDAFVVPALLETGQSDAALELLNLRAKQLPLMMENAKLTGSVGAFLPEVTFDGHENSSEQALFSVHRSAALVFAIAQYVNFTDDQAWLQSTGKELLVAIANFWHYRAQYAENRQKYVILSVTGPDEYEFNVNNNWLTNYMLQWDLNYILATIPEEFDEELTAELQDLAAKIELPESDKIKLQDDGFSQKDLNLTAEKLTIFDQPVEEKWTLDRLGRAPIAEQPDVFWAFYYAPQGFKTAEIKENYNFYQKYLVHATEISRNLTAMTAALAGELGQSIELLQANNEHFEAITMSKAASTRLAITHGLLGLAVKDGMLALEPQLPEELLSYQVPVVFQGRTLEIRVESNSCTISIKEGANLTILFNGKEESLSDGALAEFPLK</sequence>
<dbReference type="KEGG" id="xap:XA3_20570"/>
<dbReference type="RefSeq" id="WP_317635402.1">
    <property type="nucleotide sequence ID" value="NZ_AP026802.1"/>
</dbReference>
<dbReference type="Gene3D" id="1.50.10.10">
    <property type="match status" value="1"/>
</dbReference>
<dbReference type="Gene3D" id="2.60.420.10">
    <property type="entry name" value="Maltose phosphorylase, domain 3"/>
    <property type="match status" value="1"/>
</dbReference>
<dbReference type="InterPro" id="IPR005196">
    <property type="entry name" value="Glyco_hydro_65_N"/>
</dbReference>
<dbReference type="SUPFAM" id="SSF48208">
    <property type="entry name" value="Six-hairpin glycosidases"/>
    <property type="match status" value="1"/>
</dbReference>
<dbReference type="PANTHER" id="PTHR11051">
    <property type="entry name" value="GLYCOSYL HYDROLASE-RELATED"/>
    <property type="match status" value="1"/>
</dbReference>
<name>A0AAU9D439_9LACO</name>
<evidence type="ECO:0000259" key="3">
    <source>
        <dbReference type="Pfam" id="PF03636"/>
    </source>
</evidence>
<dbReference type="Pfam" id="PF03633">
    <property type="entry name" value="Glyco_hydro_65C"/>
    <property type="match status" value="1"/>
</dbReference>
<reference evidence="4 5" key="1">
    <citation type="journal article" date="2023" name="Microbiol. Spectr.">
        <title>Symbiosis of Carpenter Bees with Uncharacterized Lactic Acid Bacteria Showing NAD Auxotrophy.</title>
        <authorList>
            <person name="Kawasaki S."/>
            <person name="Ozawa K."/>
            <person name="Mori T."/>
            <person name="Yamamoto A."/>
            <person name="Ito M."/>
            <person name="Ohkuma M."/>
            <person name="Sakamoto M."/>
            <person name="Matsutani M."/>
        </authorList>
    </citation>
    <scope>NUCLEOTIDE SEQUENCE [LARGE SCALE GENOMIC DNA]</scope>
    <source>
        <strain evidence="4 5">XA3</strain>
    </source>
</reference>
<dbReference type="InterPro" id="IPR011013">
    <property type="entry name" value="Gal_mutarotase_sf_dom"/>
</dbReference>
<protein>
    <submittedName>
        <fullName evidence="4">Maltose phosphorylase</fullName>
    </submittedName>
</protein>
<dbReference type="InterPro" id="IPR037018">
    <property type="entry name" value="GH65_N"/>
</dbReference>
<dbReference type="GO" id="GO:0004553">
    <property type="term" value="F:hydrolase activity, hydrolyzing O-glycosyl compounds"/>
    <property type="evidence" value="ECO:0007669"/>
    <property type="project" value="TreeGrafter"/>
</dbReference>
<proteinExistence type="predicted"/>
<dbReference type="Pfam" id="PF03632">
    <property type="entry name" value="Glyco_hydro_65m"/>
    <property type="match status" value="1"/>
</dbReference>
<feature type="domain" description="Glycoside hydrolase family 65 N-terminal" evidence="3">
    <location>
        <begin position="17"/>
        <end position="249"/>
    </location>
</feature>
<keyword evidence="5" id="KW-1185">Reference proteome</keyword>
<dbReference type="EMBL" id="AP026802">
    <property type="protein sequence ID" value="BDR59616.1"/>
    <property type="molecule type" value="Genomic_DNA"/>
</dbReference>
<dbReference type="PANTHER" id="PTHR11051:SF14">
    <property type="entry name" value="MALTOSE PHOSPHORYLASE"/>
    <property type="match status" value="1"/>
</dbReference>
<organism evidence="4 5">
    <name type="scientific">Xylocopilactobacillus apicola</name>
    <dbReference type="NCBI Taxonomy" id="2932184"/>
    <lineage>
        <taxon>Bacteria</taxon>
        <taxon>Bacillati</taxon>
        <taxon>Bacillota</taxon>
        <taxon>Bacilli</taxon>
        <taxon>Lactobacillales</taxon>
        <taxon>Lactobacillaceae</taxon>
        <taxon>Xylocopilactobacillus</taxon>
    </lineage>
</organism>
<dbReference type="InterPro" id="IPR005194">
    <property type="entry name" value="Glyco_hydro_65_C"/>
</dbReference>
<dbReference type="InterPro" id="IPR012341">
    <property type="entry name" value="6hp_glycosidase-like_sf"/>
</dbReference>
<dbReference type="GO" id="GO:0016757">
    <property type="term" value="F:glycosyltransferase activity"/>
    <property type="evidence" value="ECO:0007669"/>
    <property type="project" value="UniProtKB-ARBA"/>
</dbReference>
<dbReference type="Gene3D" id="2.70.98.40">
    <property type="entry name" value="Glycoside hydrolase, family 65, N-terminal domain"/>
    <property type="match status" value="1"/>
</dbReference>
<feature type="domain" description="Glycoside hydrolase family 65 central catalytic" evidence="1">
    <location>
        <begin position="325"/>
        <end position="608"/>
    </location>
</feature>
<dbReference type="InterPro" id="IPR005195">
    <property type="entry name" value="Glyco_hydro_65_M"/>
</dbReference>
<dbReference type="Proteomes" id="UP001321861">
    <property type="component" value="Chromosome"/>
</dbReference>
<evidence type="ECO:0000259" key="1">
    <source>
        <dbReference type="Pfam" id="PF03632"/>
    </source>
</evidence>
<dbReference type="AlphaFoldDB" id="A0AAU9D439"/>
<dbReference type="GO" id="GO:0005975">
    <property type="term" value="P:carbohydrate metabolic process"/>
    <property type="evidence" value="ECO:0007669"/>
    <property type="project" value="InterPro"/>
</dbReference>
<dbReference type="GO" id="GO:0030246">
    <property type="term" value="F:carbohydrate binding"/>
    <property type="evidence" value="ECO:0007669"/>
    <property type="project" value="InterPro"/>
</dbReference>
<dbReference type="Pfam" id="PF03636">
    <property type="entry name" value="Glyco_hydro_65N"/>
    <property type="match status" value="1"/>
</dbReference>
<gene>
    <name evidence="4" type="primary">mapB</name>
    <name evidence="4" type="ORF">XA3_20570</name>
</gene>